<protein>
    <recommendedName>
        <fullName evidence="2">MazG-like nucleotide pyrophosphohydrolase</fullName>
    </recommendedName>
</protein>
<proteinExistence type="predicted"/>
<dbReference type="EMBL" id="PP763432">
    <property type="protein sequence ID" value="XBN42199.1"/>
    <property type="molecule type" value="Genomic_DNA"/>
</dbReference>
<name>A0AAU7J7R1_9VIRU</name>
<evidence type="ECO:0008006" key="2">
    <source>
        <dbReference type="Google" id="ProtNLM"/>
    </source>
</evidence>
<evidence type="ECO:0000313" key="1">
    <source>
        <dbReference type="EMBL" id="XBN42199.1"/>
    </source>
</evidence>
<accession>A0AAU7J7R1</accession>
<sequence length="106" mass="11404">MTGELPEGVSMDDVRAHAFTMSTLISLINTSSEYLHAEDGTVEEAENELAMNEMVERIVDLGPEVAGNMIISLASCIVQTAEGEVVQAWVNNHAERLAEVLGKSDA</sequence>
<organism evidence="1">
    <name type="scientific">Microbacterium phage Sunny</name>
    <dbReference type="NCBI Taxonomy" id="3144828"/>
    <lineage>
        <taxon>Viruses</taxon>
    </lineage>
</organism>
<reference evidence="1" key="1">
    <citation type="submission" date="2024-05" db="EMBL/GenBank/DDBJ databases">
        <title>Complete genome sequence of bacteriophages Merry and Sunny infecting Microbacterium sp. isolated from an alkaline commercial outdoor algal pond.</title>
        <authorList>
            <person name="Levesque A.V."/>
            <person name="Rabines A.J."/>
            <person name="Alrubaiaan E."/>
            <person name="Oliver A."/>
            <person name="Allen E.E."/>
            <person name="Hazlebeck D."/>
            <person name="Pinowska A."/>
            <person name="Traller J.C."/>
            <person name="Zeigler Allen L."/>
        </authorList>
    </citation>
    <scope>NUCLEOTIDE SEQUENCE</scope>
</reference>